<keyword evidence="2" id="KW-1185">Reference proteome</keyword>
<sequence length="91" mass="10258">MSAGLLNFIAGGYKLCHNSCIWVCLDAQNFSTKPIWKWAQCSNATHLSSHPETEERLQLPSIFLAAYWSCQSELLFRGMTNGNASRRLVHV</sequence>
<dbReference type="Proteomes" id="UP001178461">
    <property type="component" value="Chromosome 3"/>
</dbReference>
<name>A0AA35K044_9SAUR</name>
<evidence type="ECO:0000313" key="1">
    <source>
        <dbReference type="EMBL" id="CAI5769356.1"/>
    </source>
</evidence>
<gene>
    <name evidence="1" type="ORF">PODLI_1B021484</name>
</gene>
<protein>
    <submittedName>
        <fullName evidence="1">Uncharacterized protein</fullName>
    </submittedName>
</protein>
<proteinExistence type="predicted"/>
<reference evidence="1" key="1">
    <citation type="submission" date="2022-12" db="EMBL/GenBank/DDBJ databases">
        <authorList>
            <person name="Alioto T."/>
            <person name="Alioto T."/>
            <person name="Gomez Garrido J."/>
        </authorList>
    </citation>
    <scope>NUCLEOTIDE SEQUENCE</scope>
</reference>
<accession>A0AA35K044</accession>
<organism evidence="1 2">
    <name type="scientific">Podarcis lilfordi</name>
    <name type="common">Lilford's wall lizard</name>
    <dbReference type="NCBI Taxonomy" id="74358"/>
    <lineage>
        <taxon>Eukaryota</taxon>
        <taxon>Metazoa</taxon>
        <taxon>Chordata</taxon>
        <taxon>Craniata</taxon>
        <taxon>Vertebrata</taxon>
        <taxon>Euteleostomi</taxon>
        <taxon>Lepidosauria</taxon>
        <taxon>Squamata</taxon>
        <taxon>Bifurcata</taxon>
        <taxon>Unidentata</taxon>
        <taxon>Episquamata</taxon>
        <taxon>Laterata</taxon>
        <taxon>Lacertibaenia</taxon>
        <taxon>Lacertidae</taxon>
        <taxon>Podarcis</taxon>
    </lineage>
</organism>
<evidence type="ECO:0000313" key="2">
    <source>
        <dbReference type="Proteomes" id="UP001178461"/>
    </source>
</evidence>
<dbReference type="EMBL" id="OX395128">
    <property type="protein sequence ID" value="CAI5769356.1"/>
    <property type="molecule type" value="Genomic_DNA"/>
</dbReference>
<dbReference type="AlphaFoldDB" id="A0AA35K044"/>